<gene>
    <name evidence="4" type="ORF">FSB_LOCUS17815</name>
</gene>
<feature type="domain" description="Zinc knuckle CX2CX4HX4C" evidence="3">
    <location>
        <begin position="215"/>
        <end position="253"/>
    </location>
</feature>
<dbReference type="InterPro" id="IPR025558">
    <property type="entry name" value="DUF4283"/>
</dbReference>
<reference evidence="4" key="1">
    <citation type="submission" date="2018-02" db="EMBL/GenBank/DDBJ databases">
        <authorList>
            <person name="Cohen D.B."/>
            <person name="Kent A.D."/>
        </authorList>
    </citation>
    <scope>NUCLEOTIDE SEQUENCE</scope>
</reference>
<evidence type="ECO:0000313" key="4">
    <source>
        <dbReference type="EMBL" id="SPC89933.1"/>
    </source>
</evidence>
<dbReference type="InterPro" id="IPR040256">
    <property type="entry name" value="At4g02000-like"/>
</dbReference>
<feature type="region of interest" description="Disordered" evidence="1">
    <location>
        <begin position="315"/>
        <end position="334"/>
    </location>
</feature>
<evidence type="ECO:0000259" key="2">
    <source>
        <dbReference type="Pfam" id="PF14111"/>
    </source>
</evidence>
<name>A0A2N9FRT5_FAGSY</name>
<dbReference type="Pfam" id="PF14392">
    <property type="entry name" value="zf-CCHC_4"/>
    <property type="match status" value="1"/>
</dbReference>
<feature type="domain" description="DUF4283" evidence="2">
    <location>
        <begin position="64"/>
        <end position="144"/>
    </location>
</feature>
<feature type="region of interest" description="Disordered" evidence="1">
    <location>
        <begin position="1"/>
        <end position="29"/>
    </location>
</feature>
<dbReference type="PANTHER" id="PTHR31286:SF178">
    <property type="entry name" value="DUF4283 DOMAIN-CONTAINING PROTEIN"/>
    <property type="match status" value="1"/>
</dbReference>
<accession>A0A2N9FRT5</accession>
<evidence type="ECO:0000259" key="3">
    <source>
        <dbReference type="Pfam" id="PF14392"/>
    </source>
</evidence>
<dbReference type="AlphaFoldDB" id="A0A2N9FRT5"/>
<feature type="compositionally biased region" description="Basic and acidic residues" evidence="1">
    <location>
        <begin position="1"/>
        <end position="10"/>
    </location>
</feature>
<dbReference type="EMBL" id="OIVN01001108">
    <property type="protein sequence ID" value="SPC89933.1"/>
    <property type="molecule type" value="Genomic_DNA"/>
</dbReference>
<dbReference type="InterPro" id="IPR025836">
    <property type="entry name" value="Zn_knuckle_CX2CX4HX4C"/>
</dbReference>
<dbReference type="Pfam" id="PF14111">
    <property type="entry name" value="DUF4283"/>
    <property type="match status" value="1"/>
</dbReference>
<sequence>MDGNIQEREFGWTQSSKSEASAEEYDGDLDMENSSDEELELHAPLARHGPVVRANPEDLALQREYWNMCAIVFLLDYKKFSIRHLQHLINSAWKIRGNVMVVGRESYNYILHFDVLDDLTYICEEGPWAVEGALLVLERWRPNLVIMGLQLNFVSLWIQLHGLPLEYQYPELSMQMGHIIGLFERIDWDANLPRNIRFMCIRVRVDPWLPLLAGFMLRLDNGDTIWVQCRYERLHKLCTKCGLIGHIKAQCTYLMEDVEEILHRQRQRIQNQFHVQYGYDPMEPHYINEIKAFYNIPQRRNTQVRFGPLARDTGYRQRQFQHPNHKQPYKPETI</sequence>
<dbReference type="PANTHER" id="PTHR31286">
    <property type="entry name" value="GLYCINE-RICH CELL WALL STRUCTURAL PROTEIN 1.8-LIKE"/>
    <property type="match status" value="1"/>
</dbReference>
<organism evidence="4">
    <name type="scientific">Fagus sylvatica</name>
    <name type="common">Beechnut</name>
    <dbReference type="NCBI Taxonomy" id="28930"/>
    <lineage>
        <taxon>Eukaryota</taxon>
        <taxon>Viridiplantae</taxon>
        <taxon>Streptophyta</taxon>
        <taxon>Embryophyta</taxon>
        <taxon>Tracheophyta</taxon>
        <taxon>Spermatophyta</taxon>
        <taxon>Magnoliopsida</taxon>
        <taxon>eudicotyledons</taxon>
        <taxon>Gunneridae</taxon>
        <taxon>Pentapetalae</taxon>
        <taxon>rosids</taxon>
        <taxon>fabids</taxon>
        <taxon>Fagales</taxon>
        <taxon>Fagaceae</taxon>
        <taxon>Fagus</taxon>
    </lineage>
</organism>
<evidence type="ECO:0008006" key="5">
    <source>
        <dbReference type="Google" id="ProtNLM"/>
    </source>
</evidence>
<protein>
    <recommendedName>
        <fullName evidence="5">CCHC-type domain-containing protein</fullName>
    </recommendedName>
</protein>
<evidence type="ECO:0000256" key="1">
    <source>
        <dbReference type="SAM" id="MobiDB-lite"/>
    </source>
</evidence>
<proteinExistence type="predicted"/>